<name>A0A835PQ90_VANPL</name>
<dbReference type="InterPro" id="IPR046960">
    <property type="entry name" value="PPR_At4g14850-like_plant"/>
</dbReference>
<evidence type="ECO:0000313" key="4">
    <source>
        <dbReference type="Proteomes" id="UP000639772"/>
    </source>
</evidence>
<dbReference type="Gene3D" id="1.25.40.10">
    <property type="entry name" value="Tetratricopeptide repeat domain"/>
    <property type="match status" value="1"/>
</dbReference>
<proteinExistence type="predicted"/>
<feature type="repeat" description="PPR" evidence="2">
    <location>
        <begin position="1"/>
        <end position="28"/>
    </location>
</feature>
<dbReference type="InterPro" id="IPR046849">
    <property type="entry name" value="E2_motif"/>
</dbReference>
<dbReference type="Pfam" id="PF13041">
    <property type="entry name" value="PPR_2"/>
    <property type="match status" value="1"/>
</dbReference>
<protein>
    <recommendedName>
        <fullName evidence="5">Pentatricopeptide repeat-containing protein</fullName>
    </recommendedName>
</protein>
<dbReference type="GO" id="GO:0009451">
    <property type="term" value="P:RNA modification"/>
    <property type="evidence" value="ECO:0007669"/>
    <property type="project" value="InterPro"/>
</dbReference>
<dbReference type="PROSITE" id="PS51375">
    <property type="entry name" value="PPR"/>
    <property type="match status" value="1"/>
</dbReference>
<comment type="caution">
    <text evidence="3">The sequence shown here is derived from an EMBL/GenBank/DDBJ whole genome shotgun (WGS) entry which is preliminary data.</text>
</comment>
<dbReference type="Pfam" id="PF20430">
    <property type="entry name" value="Eplus_motif"/>
    <property type="match status" value="1"/>
</dbReference>
<dbReference type="Pfam" id="PF20431">
    <property type="entry name" value="E_motif"/>
    <property type="match status" value="1"/>
</dbReference>
<dbReference type="OrthoDB" id="185373at2759"/>
<accession>A0A835PQ90</accession>
<dbReference type="GO" id="GO:0003723">
    <property type="term" value="F:RNA binding"/>
    <property type="evidence" value="ECO:0007669"/>
    <property type="project" value="InterPro"/>
</dbReference>
<evidence type="ECO:0000256" key="2">
    <source>
        <dbReference type="PROSITE-ProRule" id="PRU00708"/>
    </source>
</evidence>
<organism evidence="3 4">
    <name type="scientific">Vanilla planifolia</name>
    <name type="common">Vanilla</name>
    <dbReference type="NCBI Taxonomy" id="51239"/>
    <lineage>
        <taxon>Eukaryota</taxon>
        <taxon>Viridiplantae</taxon>
        <taxon>Streptophyta</taxon>
        <taxon>Embryophyta</taxon>
        <taxon>Tracheophyta</taxon>
        <taxon>Spermatophyta</taxon>
        <taxon>Magnoliopsida</taxon>
        <taxon>Liliopsida</taxon>
        <taxon>Asparagales</taxon>
        <taxon>Orchidaceae</taxon>
        <taxon>Vanilloideae</taxon>
        <taxon>Vanilleae</taxon>
        <taxon>Vanilla</taxon>
    </lineage>
</organism>
<dbReference type="PANTHER" id="PTHR47926:SF379">
    <property type="entry name" value="TETRATRICOPEPTIDE-LIKE HELICAL DOMAIN SUPERFAMILY"/>
    <property type="match status" value="1"/>
</dbReference>
<reference evidence="3 4" key="1">
    <citation type="journal article" date="2020" name="Nat. Food">
        <title>A phased Vanilla planifolia genome enables genetic improvement of flavour and production.</title>
        <authorList>
            <person name="Hasing T."/>
            <person name="Tang H."/>
            <person name="Brym M."/>
            <person name="Khazi F."/>
            <person name="Huang T."/>
            <person name="Chambers A.H."/>
        </authorList>
    </citation>
    <scope>NUCLEOTIDE SEQUENCE [LARGE SCALE GENOMIC DNA]</scope>
    <source>
        <tissue evidence="3">Leaf</tissue>
    </source>
</reference>
<dbReference type="PANTHER" id="PTHR47926">
    <property type="entry name" value="PENTATRICOPEPTIDE REPEAT-CONTAINING PROTEIN"/>
    <property type="match status" value="1"/>
</dbReference>
<dbReference type="InterPro" id="IPR011990">
    <property type="entry name" value="TPR-like_helical_dom_sf"/>
</dbReference>
<dbReference type="InterPro" id="IPR046848">
    <property type="entry name" value="E_motif"/>
</dbReference>
<sequence>MMSGLAMNGEGKECIELFVMMEDEGLSPNEITFLSVLRGCSIVDSRNWTGVGSVRELMKSNGVRKEPGCSMIEIGGTIHEFFVGDKSHQRYQEIEAILDEINRRLKLAGYVAKTHEVLFDVEEEKNKMLLSCIVRSWPLLMDLLHLRKELPLGLLRILGFVGIVMKSRSSYPRRLIERLLFG</sequence>
<dbReference type="InterPro" id="IPR002885">
    <property type="entry name" value="PPR_rpt"/>
</dbReference>
<dbReference type="AlphaFoldDB" id="A0A835PQ90"/>
<evidence type="ECO:0000313" key="3">
    <source>
        <dbReference type="EMBL" id="KAG0456391.1"/>
    </source>
</evidence>
<keyword evidence="1" id="KW-0677">Repeat</keyword>
<evidence type="ECO:0008006" key="5">
    <source>
        <dbReference type="Google" id="ProtNLM"/>
    </source>
</evidence>
<evidence type="ECO:0000256" key="1">
    <source>
        <dbReference type="ARBA" id="ARBA00022737"/>
    </source>
</evidence>
<dbReference type="EMBL" id="JADCNM010000013">
    <property type="protein sequence ID" value="KAG0456391.1"/>
    <property type="molecule type" value="Genomic_DNA"/>
</dbReference>
<dbReference type="Proteomes" id="UP000639772">
    <property type="component" value="Chromosome 13"/>
</dbReference>
<gene>
    <name evidence="3" type="ORF">HPP92_024179</name>
</gene>
<dbReference type="NCBIfam" id="TIGR00756">
    <property type="entry name" value="PPR"/>
    <property type="match status" value="1"/>
</dbReference>